<dbReference type="Gene3D" id="3.10.20.720">
    <property type="match status" value="1"/>
</dbReference>
<protein>
    <submittedName>
        <fullName evidence="1">Chromosome loss- protein</fullName>
    </submittedName>
</protein>
<dbReference type="Proteomes" id="UP001309876">
    <property type="component" value="Unassembled WGS sequence"/>
</dbReference>
<dbReference type="InterPro" id="IPR007902">
    <property type="entry name" value="Chl4/mis15/CENP-N"/>
</dbReference>
<dbReference type="AlphaFoldDB" id="A0AAN7T1G7"/>
<evidence type="ECO:0000313" key="1">
    <source>
        <dbReference type="EMBL" id="KAK5087096.1"/>
    </source>
</evidence>
<proteinExistence type="predicted"/>
<dbReference type="GO" id="GO:0007059">
    <property type="term" value="P:chromosome segregation"/>
    <property type="evidence" value="ECO:0007669"/>
    <property type="project" value="InterPro"/>
</dbReference>
<dbReference type="EMBL" id="JAVRRJ010000003">
    <property type="protein sequence ID" value="KAK5087096.1"/>
    <property type="molecule type" value="Genomic_DNA"/>
</dbReference>
<keyword evidence="2" id="KW-1185">Reference proteome</keyword>
<comment type="caution">
    <text evidence="1">The sequence shown here is derived from an EMBL/GenBank/DDBJ whole genome shotgun (WGS) entry which is preliminary data.</text>
</comment>
<gene>
    <name evidence="1" type="primary">CHL4</name>
    <name evidence="1" type="ORF">LTR05_004267</name>
</gene>
<organism evidence="1 2">
    <name type="scientific">Lithohypha guttulata</name>
    <dbReference type="NCBI Taxonomy" id="1690604"/>
    <lineage>
        <taxon>Eukaryota</taxon>
        <taxon>Fungi</taxon>
        <taxon>Dikarya</taxon>
        <taxon>Ascomycota</taxon>
        <taxon>Pezizomycotina</taxon>
        <taxon>Eurotiomycetes</taxon>
        <taxon>Chaetothyriomycetidae</taxon>
        <taxon>Chaetothyriales</taxon>
        <taxon>Trichomeriaceae</taxon>
        <taxon>Lithohypha</taxon>
    </lineage>
</organism>
<name>A0AAN7T1G7_9EURO</name>
<evidence type="ECO:0000313" key="2">
    <source>
        <dbReference type="Proteomes" id="UP001309876"/>
    </source>
</evidence>
<accession>A0AAN7T1G7</accession>
<sequence>MSHVTHGQSEGDLVKMTLCDPYLASNRENLEAEEEDYLHEPAQTRTDLKQIYKSYKEDNVELQALSKKDVVDRIVDGDWRRGLSHEQFAQIDFAVLEEKDTSMRWSALKLVPLIDDNDNGSTKRRKVSHDRSTSIQPRYPDMNAAIFVQNLKQHIAPLVKACYHIHRIPSLNLSIVRLYVSPNAPFRPLSINVPRNQKHPTDLARTMYIALPDSCPYVYVSISASTAPRLKDKHEKAPIKVDILATKRIVLEAIPKALSRPQRRWSLETTKLTAKSLRAMTLLRGSGLVGSCGGPLSQFTQPEACSQGNSKILPTFEEGGTMQSTDQQQAERDRNVDRRFGHTEGPNHAKLDKLQLRIIDLSASHRGKTKKRKMCSDEVADTERAPLTITFTGSDVFAGLKEFAMKYPDFVDMDKLPGVMTGETATAMAAI</sequence>
<dbReference type="GO" id="GO:0034080">
    <property type="term" value="P:CENP-A containing chromatin assembly"/>
    <property type="evidence" value="ECO:0007669"/>
    <property type="project" value="InterPro"/>
</dbReference>
<reference evidence="1 2" key="1">
    <citation type="submission" date="2023-08" db="EMBL/GenBank/DDBJ databases">
        <title>Black Yeasts Isolated from many extreme environments.</title>
        <authorList>
            <person name="Coleine C."/>
            <person name="Stajich J.E."/>
            <person name="Selbmann L."/>
        </authorList>
    </citation>
    <scope>NUCLEOTIDE SEQUENCE [LARGE SCALE GENOMIC DNA]</scope>
    <source>
        <strain evidence="1 2">CCFEE 5910</strain>
    </source>
</reference>
<dbReference type="Pfam" id="PF05238">
    <property type="entry name" value="CENP-N"/>
    <property type="match status" value="1"/>
</dbReference>